<dbReference type="GO" id="GO:0005886">
    <property type="term" value="C:plasma membrane"/>
    <property type="evidence" value="ECO:0007669"/>
    <property type="project" value="UniProtKB-SubCell"/>
</dbReference>
<dbReference type="Proteomes" id="UP000030746">
    <property type="component" value="Unassembled WGS sequence"/>
</dbReference>
<keyword evidence="6" id="KW-0406">Ion transport</keyword>
<dbReference type="InterPro" id="IPR001508">
    <property type="entry name" value="Iono_Glu_rcpt_met"/>
</dbReference>
<keyword evidence="14" id="KW-1015">Disulfide bond</keyword>
<gene>
    <name evidence="18" type="ORF">LOTGIDRAFT_109845</name>
</gene>
<dbReference type="GO" id="GO:0038023">
    <property type="term" value="F:signaling receptor activity"/>
    <property type="evidence" value="ECO:0007669"/>
    <property type="project" value="InterPro"/>
</dbReference>
<evidence type="ECO:0000256" key="11">
    <source>
        <dbReference type="ARBA" id="ARBA00023303"/>
    </source>
</evidence>
<keyword evidence="10" id="KW-1071">Ligand-gated ion channel</keyword>
<feature type="transmembrane region" description="Helical" evidence="15">
    <location>
        <begin position="124"/>
        <end position="152"/>
    </location>
</feature>
<comment type="subcellular location">
    <subcellularLocation>
        <location evidence="1">Cell membrane</location>
        <topology evidence="1">Multi-pass membrane protein</topology>
    </subcellularLocation>
</comment>
<evidence type="ECO:0000256" key="10">
    <source>
        <dbReference type="ARBA" id="ARBA00023286"/>
    </source>
</evidence>
<feature type="domain" description="Ionotropic glutamate receptor L-glutamate and glycine-binding" evidence="17">
    <location>
        <begin position="19"/>
        <end position="79"/>
    </location>
</feature>
<keyword evidence="11" id="KW-0407">Ion channel</keyword>
<dbReference type="GeneID" id="20230513"/>
<dbReference type="InterPro" id="IPR001320">
    <property type="entry name" value="Iontro_rcpt_C"/>
</dbReference>
<keyword evidence="19" id="KW-1185">Reference proteome</keyword>
<dbReference type="SUPFAM" id="SSF53850">
    <property type="entry name" value="Periplasmic binding protein-like II"/>
    <property type="match status" value="1"/>
</dbReference>
<feature type="transmembrane region" description="Helical" evidence="15">
    <location>
        <begin position="203"/>
        <end position="227"/>
    </location>
</feature>
<dbReference type="HOGENOM" id="CLU_007257_0_1_1"/>
<keyword evidence="5 15" id="KW-1133">Transmembrane helix</keyword>
<organism evidence="18 19">
    <name type="scientific">Lottia gigantea</name>
    <name type="common">Giant owl limpet</name>
    <dbReference type="NCBI Taxonomy" id="225164"/>
    <lineage>
        <taxon>Eukaryota</taxon>
        <taxon>Metazoa</taxon>
        <taxon>Spiralia</taxon>
        <taxon>Lophotrochozoa</taxon>
        <taxon>Mollusca</taxon>
        <taxon>Gastropoda</taxon>
        <taxon>Patellogastropoda</taxon>
        <taxon>Lottioidea</taxon>
        <taxon>Lottiidae</taxon>
        <taxon>Lottia</taxon>
    </lineage>
</organism>
<evidence type="ECO:0000313" key="18">
    <source>
        <dbReference type="EMBL" id="ESP03955.1"/>
    </source>
</evidence>
<protein>
    <recommendedName>
        <fullName evidence="20">Ionotropic glutamate receptor C-terminal domain-containing protein</fullName>
    </recommendedName>
</protein>
<evidence type="ECO:0000259" key="17">
    <source>
        <dbReference type="SMART" id="SM00918"/>
    </source>
</evidence>
<evidence type="ECO:0000256" key="2">
    <source>
        <dbReference type="ARBA" id="ARBA00022448"/>
    </source>
</evidence>
<dbReference type="PRINTS" id="PR00177">
    <property type="entry name" value="NMDARECEPTOR"/>
</dbReference>
<keyword evidence="4 15" id="KW-0812">Transmembrane</keyword>
<feature type="binding site" evidence="12">
    <location>
        <position position="90"/>
    </location>
    <ligand>
        <name>L-glutamate</name>
        <dbReference type="ChEBI" id="CHEBI:29985"/>
    </ligand>
</feature>
<keyword evidence="7 15" id="KW-0472">Membrane</keyword>
<dbReference type="InterPro" id="IPR015683">
    <property type="entry name" value="Ionotropic_Glu_rcpt"/>
</dbReference>
<evidence type="ECO:0000256" key="3">
    <source>
        <dbReference type="ARBA" id="ARBA00022475"/>
    </source>
</evidence>
<reference evidence="18 19" key="1">
    <citation type="journal article" date="2013" name="Nature">
        <title>Insights into bilaterian evolution from three spiralian genomes.</title>
        <authorList>
            <person name="Simakov O."/>
            <person name="Marletaz F."/>
            <person name="Cho S.J."/>
            <person name="Edsinger-Gonzales E."/>
            <person name="Havlak P."/>
            <person name="Hellsten U."/>
            <person name="Kuo D.H."/>
            <person name="Larsson T."/>
            <person name="Lv J."/>
            <person name="Arendt D."/>
            <person name="Savage R."/>
            <person name="Osoegawa K."/>
            <person name="de Jong P."/>
            <person name="Grimwood J."/>
            <person name="Chapman J.A."/>
            <person name="Shapiro H."/>
            <person name="Aerts A."/>
            <person name="Otillar R.P."/>
            <person name="Terry A.Y."/>
            <person name="Boore J.L."/>
            <person name="Grigoriev I.V."/>
            <person name="Lindberg D.R."/>
            <person name="Seaver E.C."/>
            <person name="Weisblat D.A."/>
            <person name="Putnam N.H."/>
            <person name="Rokhsar D.S."/>
        </authorList>
    </citation>
    <scope>NUCLEOTIDE SEQUENCE [LARGE SCALE GENOMIC DNA]</scope>
</reference>
<evidence type="ECO:0000256" key="8">
    <source>
        <dbReference type="ARBA" id="ARBA00023170"/>
    </source>
</evidence>
<feature type="transmembrane region" description="Helical" evidence="15">
    <location>
        <begin position="421"/>
        <end position="442"/>
    </location>
</feature>
<evidence type="ECO:0000256" key="7">
    <source>
        <dbReference type="ARBA" id="ARBA00023136"/>
    </source>
</evidence>
<keyword evidence="8" id="KW-0675">Receptor</keyword>
<dbReference type="PANTHER" id="PTHR18966">
    <property type="entry name" value="IONOTROPIC GLUTAMATE RECEPTOR"/>
    <property type="match status" value="1"/>
</dbReference>
<keyword evidence="9" id="KW-0325">Glycoprotein</keyword>
<dbReference type="Gene3D" id="3.40.190.10">
    <property type="entry name" value="Periplasmic binding protein-like II"/>
    <property type="match status" value="3"/>
</dbReference>
<dbReference type="SMART" id="SM00918">
    <property type="entry name" value="Lig_chan-Glu_bd"/>
    <property type="match status" value="1"/>
</dbReference>
<feature type="site" description="Crucial to convey clamshell closure to channel opening" evidence="13">
    <location>
        <position position="236"/>
    </location>
</feature>
<dbReference type="CTD" id="20230513"/>
<dbReference type="SUPFAM" id="SSF81324">
    <property type="entry name" value="Voltage-gated potassium channels"/>
    <property type="match status" value="1"/>
</dbReference>
<evidence type="ECO:0000256" key="5">
    <source>
        <dbReference type="ARBA" id="ARBA00022989"/>
    </source>
</evidence>
<feature type="binding site" evidence="12">
    <location>
        <position position="95"/>
    </location>
    <ligand>
        <name>L-glutamate</name>
        <dbReference type="ChEBI" id="CHEBI:29985"/>
    </ligand>
</feature>
<evidence type="ECO:0000256" key="15">
    <source>
        <dbReference type="SAM" id="Phobius"/>
    </source>
</evidence>
<evidence type="ECO:0000256" key="6">
    <source>
        <dbReference type="ARBA" id="ARBA00023065"/>
    </source>
</evidence>
<dbReference type="GO" id="GO:0015276">
    <property type="term" value="F:ligand-gated monoatomic ion channel activity"/>
    <property type="evidence" value="ECO:0007669"/>
    <property type="project" value="InterPro"/>
</dbReference>
<dbReference type="KEGG" id="lgi:LOTGIDRAFT_109845"/>
<keyword evidence="2" id="KW-0813">Transport</keyword>
<dbReference type="OMA" id="DEGCELM"/>
<name>V4CNI7_LOTGI</name>
<dbReference type="SMART" id="SM00079">
    <property type="entry name" value="PBPe"/>
    <property type="match status" value="1"/>
</dbReference>
<evidence type="ECO:0000256" key="12">
    <source>
        <dbReference type="PIRSR" id="PIRSR601508-1"/>
    </source>
</evidence>
<keyword evidence="3" id="KW-1003">Cell membrane</keyword>
<dbReference type="FunFam" id="1.10.287.70:FF:000143">
    <property type="entry name" value="Probable glutamate receptor"/>
    <property type="match status" value="1"/>
</dbReference>
<evidence type="ECO:0008006" key="20">
    <source>
        <dbReference type="Google" id="ProtNLM"/>
    </source>
</evidence>
<dbReference type="RefSeq" id="XP_009045437.1">
    <property type="nucleotide sequence ID" value="XM_009047189.1"/>
</dbReference>
<feature type="disulfide bond" evidence="14">
    <location>
        <begin position="347"/>
        <end position="403"/>
    </location>
</feature>
<feature type="domain" description="Ionotropic glutamate receptor C-terminal" evidence="16">
    <location>
        <begin position="11"/>
        <end position="398"/>
    </location>
</feature>
<evidence type="ECO:0000256" key="4">
    <source>
        <dbReference type="ARBA" id="ARBA00022692"/>
    </source>
</evidence>
<sequence>MIYVPICIHRIFEFLQEPPFVFRNTSGQEVMYEGYSIDVMNDVAERVGFTYTIRECDGGVYGNLDSDQRWTGCVGNILKGDADIIVGAMTVTADRETVVDYTLPYYDFAGIQILMRKQKQQVNIFYFADVFSNAAWLCLGGVIALTSILLLLFDKYSPGPGFSKNVEKREEFKFNLHESIWFVVGSITMAGGGDPPRSFSARLLVAGFWFFSVIMMSTFTANLAAFLTVSRLGVTVSSLDDLAEQSDIKYSVVAESSVANYFERMAAIEENFYSMWKEMSLGTAENGNSSFAVWDYPLGDKYVTIWKSIRKTGFIKTSDAAIDKVLSENFALLTDSPIIKYITSRNCELTAIGDQFSVRPYAFALKEKSVYTKKISAAILDLQQDRKLETYKRKWWDDGKVSCPEDTSNQGLDLQSLTGSFLVVVMGIVSGVIVLGIELLWIKAKVTKKVI</sequence>
<dbReference type="Pfam" id="PF10613">
    <property type="entry name" value="Lig_chan-Glu_bd"/>
    <property type="match status" value="1"/>
</dbReference>
<dbReference type="Pfam" id="PF00060">
    <property type="entry name" value="Lig_chan"/>
    <property type="match status" value="1"/>
</dbReference>
<dbReference type="AlphaFoldDB" id="V4CNI7"/>
<feature type="binding site" evidence="12">
    <location>
        <position position="257"/>
    </location>
    <ligand>
        <name>L-glutamate</name>
        <dbReference type="ChEBI" id="CHEBI:29985"/>
    </ligand>
</feature>
<evidence type="ECO:0000259" key="16">
    <source>
        <dbReference type="SMART" id="SM00079"/>
    </source>
</evidence>
<dbReference type="FunFam" id="3.40.190.10:FF:000024">
    <property type="entry name" value="Glutamate receptor, ionotropic, delta 1"/>
    <property type="match status" value="1"/>
</dbReference>
<feature type="binding site" evidence="12">
    <location>
        <position position="335"/>
    </location>
    <ligand>
        <name>L-glutamate</name>
        <dbReference type="ChEBI" id="CHEBI:29985"/>
    </ligand>
</feature>
<dbReference type="Gene3D" id="1.10.287.70">
    <property type="match status" value="1"/>
</dbReference>
<evidence type="ECO:0000256" key="1">
    <source>
        <dbReference type="ARBA" id="ARBA00004651"/>
    </source>
</evidence>
<dbReference type="EMBL" id="KB199905">
    <property type="protein sequence ID" value="ESP03955.1"/>
    <property type="molecule type" value="Genomic_DNA"/>
</dbReference>
<evidence type="ECO:0000256" key="14">
    <source>
        <dbReference type="PIRSR" id="PIRSR601508-3"/>
    </source>
</evidence>
<evidence type="ECO:0000256" key="13">
    <source>
        <dbReference type="PIRSR" id="PIRSR601508-2"/>
    </source>
</evidence>
<evidence type="ECO:0000256" key="9">
    <source>
        <dbReference type="ARBA" id="ARBA00023180"/>
    </source>
</evidence>
<dbReference type="OrthoDB" id="5984008at2759"/>
<dbReference type="InterPro" id="IPR019594">
    <property type="entry name" value="Glu/Gly-bd"/>
</dbReference>
<proteinExistence type="predicted"/>
<accession>V4CNI7</accession>
<evidence type="ECO:0000313" key="19">
    <source>
        <dbReference type="Proteomes" id="UP000030746"/>
    </source>
</evidence>